<feature type="transmembrane region" description="Helical" evidence="1">
    <location>
        <begin position="59"/>
        <end position="82"/>
    </location>
</feature>
<evidence type="ECO:0000313" key="2">
    <source>
        <dbReference type="EMBL" id="MBP1468867.1"/>
    </source>
</evidence>
<reference evidence="2 3" key="1">
    <citation type="submission" date="2021-03" db="EMBL/GenBank/DDBJ databases">
        <authorList>
            <person name="Grouzdev D.S."/>
        </authorList>
    </citation>
    <scope>NUCLEOTIDE SEQUENCE [LARGE SCALE GENOMIC DNA]</scope>
    <source>
        <strain evidence="2 3">M50-1</strain>
    </source>
</reference>
<keyword evidence="1" id="KW-0472">Membrane</keyword>
<name>A0ABS4DHE9_9CHLR</name>
<dbReference type="Proteomes" id="UP001193081">
    <property type="component" value="Unassembled WGS sequence"/>
</dbReference>
<dbReference type="EMBL" id="SIJK02000106">
    <property type="protein sequence ID" value="MBP1468867.1"/>
    <property type="molecule type" value="Genomic_DNA"/>
</dbReference>
<dbReference type="RefSeq" id="WP_135482054.1">
    <property type="nucleotide sequence ID" value="NZ_SIJK02000106.1"/>
</dbReference>
<sequence length="183" mass="18550">MSTVYLAGAFFATADGAEAALKELTSEGLFLLTAATLQADVNGKVHVKELKDMGGGKGAAIGGVIAAGLGLFAGALLIPVAVGAAMGGLAAKIGDSGFPNADLKARAAKLAPDSSVLLIAALPNDWPAIEVRLTPKATEIRGGMISSDMVETLEQDQELVRAALVEAEANSGPVSAYWSSTRR</sequence>
<keyword evidence="1" id="KW-1133">Transmembrane helix</keyword>
<gene>
    <name evidence="2" type="ORF">EYB53_024365</name>
</gene>
<proteinExistence type="predicted"/>
<organism evidence="2 3">
    <name type="scientific">Candidatus Chloroploca mongolica</name>
    <dbReference type="NCBI Taxonomy" id="2528176"/>
    <lineage>
        <taxon>Bacteria</taxon>
        <taxon>Bacillati</taxon>
        <taxon>Chloroflexota</taxon>
        <taxon>Chloroflexia</taxon>
        <taxon>Chloroflexales</taxon>
        <taxon>Chloroflexineae</taxon>
        <taxon>Oscillochloridaceae</taxon>
        <taxon>Candidatus Chloroploca</taxon>
    </lineage>
</organism>
<keyword evidence="1" id="KW-0812">Transmembrane</keyword>
<evidence type="ECO:0000313" key="3">
    <source>
        <dbReference type="Proteomes" id="UP001193081"/>
    </source>
</evidence>
<keyword evidence="3" id="KW-1185">Reference proteome</keyword>
<evidence type="ECO:0008006" key="4">
    <source>
        <dbReference type="Google" id="ProtNLM"/>
    </source>
</evidence>
<comment type="caution">
    <text evidence="2">The sequence shown here is derived from an EMBL/GenBank/DDBJ whole genome shotgun (WGS) entry which is preliminary data.</text>
</comment>
<evidence type="ECO:0000256" key="1">
    <source>
        <dbReference type="SAM" id="Phobius"/>
    </source>
</evidence>
<protein>
    <recommendedName>
        <fullName evidence="4">DUF1269 domain-containing protein</fullName>
    </recommendedName>
</protein>
<accession>A0ABS4DHE9</accession>